<dbReference type="InterPro" id="IPR002059">
    <property type="entry name" value="CSP_DNA-bd"/>
</dbReference>
<accession>A0A7E4V737</accession>
<evidence type="ECO:0000259" key="2">
    <source>
        <dbReference type="Pfam" id="PF00313"/>
    </source>
</evidence>
<dbReference type="Gene3D" id="2.40.50.140">
    <property type="entry name" value="Nucleic acid-binding proteins"/>
    <property type="match status" value="1"/>
</dbReference>
<dbReference type="SUPFAM" id="SSF50249">
    <property type="entry name" value="Nucleic acid-binding proteins"/>
    <property type="match status" value="1"/>
</dbReference>
<dbReference type="WBParaSite" id="Pan_g17350.t1">
    <property type="protein sequence ID" value="Pan_g17350.t1"/>
    <property type="gene ID" value="Pan_g17350"/>
</dbReference>
<sequence>MSARSNVELLEVDSIDTPPTTRPTRRAAHTDLTTSDEVFKRHLATKPVLKTGITGTVKWYSVPRKFGVITRDDGKSDIFVHLVNITFKFSTLLRGNNGLETDSVAGHESKPVISASFRYVSKVVFAFRFDKDRVRRKSRKTEDAKYLPMSWYQSSKPLSSLNQTDKPKP</sequence>
<dbReference type="AlphaFoldDB" id="A0A7E4V737"/>
<organism evidence="3 4">
    <name type="scientific">Panagrellus redivivus</name>
    <name type="common">Microworm</name>
    <dbReference type="NCBI Taxonomy" id="6233"/>
    <lineage>
        <taxon>Eukaryota</taxon>
        <taxon>Metazoa</taxon>
        <taxon>Ecdysozoa</taxon>
        <taxon>Nematoda</taxon>
        <taxon>Chromadorea</taxon>
        <taxon>Rhabditida</taxon>
        <taxon>Tylenchina</taxon>
        <taxon>Panagrolaimomorpha</taxon>
        <taxon>Panagrolaimoidea</taxon>
        <taxon>Panagrolaimidae</taxon>
        <taxon>Panagrellus</taxon>
    </lineage>
</organism>
<feature type="domain" description="CSD" evidence="2">
    <location>
        <begin position="54"/>
        <end position="88"/>
    </location>
</feature>
<evidence type="ECO:0000313" key="3">
    <source>
        <dbReference type="Proteomes" id="UP000492821"/>
    </source>
</evidence>
<proteinExistence type="predicted"/>
<dbReference type="InterPro" id="IPR050181">
    <property type="entry name" value="Cold_shock_domain"/>
</dbReference>
<feature type="region of interest" description="Disordered" evidence="1">
    <location>
        <begin position="1"/>
        <end position="27"/>
    </location>
</feature>
<reference evidence="4" key="2">
    <citation type="submission" date="2020-10" db="UniProtKB">
        <authorList>
            <consortium name="WormBaseParasite"/>
        </authorList>
    </citation>
    <scope>IDENTIFICATION</scope>
</reference>
<dbReference type="PANTHER" id="PTHR11544">
    <property type="entry name" value="COLD SHOCK DOMAIN CONTAINING PROTEINS"/>
    <property type="match status" value="1"/>
</dbReference>
<name>A0A7E4V737_PANRE</name>
<evidence type="ECO:0000313" key="4">
    <source>
        <dbReference type="WBParaSite" id="Pan_g17350.t1"/>
    </source>
</evidence>
<dbReference type="CDD" id="cd04458">
    <property type="entry name" value="CSP_CDS"/>
    <property type="match status" value="1"/>
</dbReference>
<dbReference type="Proteomes" id="UP000492821">
    <property type="component" value="Unassembled WGS sequence"/>
</dbReference>
<dbReference type="GO" id="GO:0003676">
    <property type="term" value="F:nucleic acid binding"/>
    <property type="evidence" value="ECO:0007669"/>
    <property type="project" value="InterPro"/>
</dbReference>
<keyword evidence="3" id="KW-1185">Reference proteome</keyword>
<evidence type="ECO:0000256" key="1">
    <source>
        <dbReference type="SAM" id="MobiDB-lite"/>
    </source>
</evidence>
<reference evidence="3" key="1">
    <citation type="journal article" date="2013" name="Genetics">
        <title>The draft genome and transcriptome of Panagrellus redivivus are shaped by the harsh demands of a free-living lifestyle.</title>
        <authorList>
            <person name="Srinivasan J."/>
            <person name="Dillman A.R."/>
            <person name="Macchietto M.G."/>
            <person name="Heikkinen L."/>
            <person name="Lakso M."/>
            <person name="Fracchia K.M."/>
            <person name="Antoshechkin I."/>
            <person name="Mortazavi A."/>
            <person name="Wong G."/>
            <person name="Sternberg P.W."/>
        </authorList>
    </citation>
    <scope>NUCLEOTIDE SEQUENCE [LARGE SCALE GENOMIC DNA]</scope>
    <source>
        <strain evidence="3">MT8872</strain>
    </source>
</reference>
<dbReference type="InterPro" id="IPR012340">
    <property type="entry name" value="NA-bd_OB-fold"/>
</dbReference>
<dbReference type="Pfam" id="PF00313">
    <property type="entry name" value="CSD"/>
    <property type="match status" value="1"/>
</dbReference>
<protein>
    <submittedName>
        <fullName evidence="4">CSD domain-containing protein</fullName>
    </submittedName>
</protein>